<organism evidence="1 2">
    <name type="scientific">Forsythia ovata</name>
    <dbReference type="NCBI Taxonomy" id="205694"/>
    <lineage>
        <taxon>Eukaryota</taxon>
        <taxon>Viridiplantae</taxon>
        <taxon>Streptophyta</taxon>
        <taxon>Embryophyta</taxon>
        <taxon>Tracheophyta</taxon>
        <taxon>Spermatophyta</taxon>
        <taxon>Magnoliopsida</taxon>
        <taxon>eudicotyledons</taxon>
        <taxon>Gunneridae</taxon>
        <taxon>Pentapetalae</taxon>
        <taxon>asterids</taxon>
        <taxon>lamiids</taxon>
        <taxon>Lamiales</taxon>
        <taxon>Oleaceae</taxon>
        <taxon>Forsythieae</taxon>
        <taxon>Forsythia</taxon>
    </lineage>
</organism>
<protein>
    <submittedName>
        <fullName evidence="1">Uncharacterized protein</fullName>
    </submittedName>
</protein>
<sequence length="148" mass="17246">MLDRILDSKPSRRFTRKLRRIWRRRYKITPQNFFKLYKINGQSSCGAVFAIWLASANNDEGERMSMRSSRRHVLEDIEIKDDKIEEETGRVSICISSKNALLLIWCISDPMKMAVIDNCFNWDANAASKQEDVDEGGENINKEIEDIE</sequence>
<proteinExistence type="predicted"/>
<comment type="caution">
    <text evidence="1">The sequence shown here is derived from an EMBL/GenBank/DDBJ whole genome shotgun (WGS) entry which is preliminary data.</text>
</comment>
<evidence type="ECO:0000313" key="2">
    <source>
        <dbReference type="Proteomes" id="UP001604277"/>
    </source>
</evidence>
<dbReference type="PANTHER" id="PTHR33448:SF4">
    <property type="entry name" value="CHLOROPLAST PROTEIN HCF243"/>
    <property type="match status" value="1"/>
</dbReference>
<dbReference type="Proteomes" id="UP001604277">
    <property type="component" value="Unassembled WGS sequence"/>
</dbReference>
<keyword evidence="2" id="KW-1185">Reference proteome</keyword>
<evidence type="ECO:0000313" key="1">
    <source>
        <dbReference type="EMBL" id="KAL2523059.1"/>
    </source>
</evidence>
<gene>
    <name evidence="1" type="ORF">Fot_26982</name>
</gene>
<dbReference type="PANTHER" id="PTHR33448">
    <property type="entry name" value="CHLOROPLAST PROTEIN HCF243-RELATED"/>
    <property type="match status" value="1"/>
</dbReference>
<accession>A0ABD1UDE8</accession>
<dbReference type="EMBL" id="JBFOLJ010000007">
    <property type="protein sequence ID" value="KAL2523059.1"/>
    <property type="molecule type" value="Genomic_DNA"/>
</dbReference>
<reference evidence="2" key="1">
    <citation type="submission" date="2024-07" db="EMBL/GenBank/DDBJ databases">
        <title>Two chromosome-level genome assemblies of Korean endemic species Abeliophyllum distichum and Forsythia ovata (Oleaceae).</title>
        <authorList>
            <person name="Jang H."/>
        </authorList>
    </citation>
    <scope>NUCLEOTIDE SEQUENCE [LARGE SCALE GENOMIC DNA]</scope>
</reference>
<dbReference type="AlphaFoldDB" id="A0ABD1UDE8"/>
<name>A0ABD1UDE8_9LAMI</name>